<protein>
    <recommendedName>
        <fullName evidence="8">Chlorophyllase</fullName>
    </recommendedName>
</protein>
<keyword evidence="5" id="KW-0732">Signal</keyword>
<evidence type="ECO:0000256" key="5">
    <source>
        <dbReference type="SAM" id="SignalP"/>
    </source>
</evidence>
<sequence length="346" mass="35850">MRRRTVIASLTTAVAGALAGCATQPTAEPPLPGEMPPPSAAASPSPSPSAAPTPTATNGASPYSSTKRSTLAPQTPVPVAVPPGTAPATAFAVGTRTIEHWRTPDRRLPLTVWYPATRDGDGAPVAEGRFPLVVFSHGLTSQPQAYSVLILPWVRAGFVVAGAAYPYTSYGVEDYRPIDIVNQPADVSFLISEMIKLDTAAGDPLAGKLAVDRIAAAGHSGGGITTVGLFSGQRDTRLKAGVVLAGTDLLSAPFSGDPAPMLFVHGKKDRTVAYAAGRTVYRAVPWSRAMLSITNGGHLNNGGDFDAVALTTTDFLRWSLYGDTAARARLAKDAATGGVATFDDEL</sequence>
<proteinExistence type="predicted"/>
<dbReference type="GO" id="GO:0003847">
    <property type="term" value="F:1-alkyl-2-acetylglycerophosphocholine esterase activity"/>
    <property type="evidence" value="ECO:0007669"/>
    <property type="project" value="TreeGrafter"/>
</dbReference>
<dbReference type="RefSeq" id="WP_203936420.1">
    <property type="nucleotide sequence ID" value="NZ_BAAAGJ010000005.1"/>
</dbReference>
<reference evidence="6" key="1">
    <citation type="submission" date="2021-01" db="EMBL/GenBank/DDBJ databases">
        <title>Whole genome shotgun sequence of Spirilliplanes yamanashiensis NBRC 15828.</title>
        <authorList>
            <person name="Komaki H."/>
            <person name="Tamura T."/>
        </authorList>
    </citation>
    <scope>NUCLEOTIDE SEQUENCE</scope>
    <source>
        <strain evidence="6">NBRC 15828</strain>
    </source>
</reference>
<evidence type="ECO:0000313" key="6">
    <source>
        <dbReference type="EMBL" id="GIJ01079.1"/>
    </source>
</evidence>
<name>A0A8J4DGU1_9ACTN</name>
<dbReference type="Proteomes" id="UP000652013">
    <property type="component" value="Unassembled WGS sequence"/>
</dbReference>
<keyword evidence="1" id="KW-0378">Hydrolase</keyword>
<feature type="compositionally biased region" description="Pro residues" evidence="4">
    <location>
        <begin position="75"/>
        <end position="84"/>
    </location>
</feature>
<keyword evidence="7" id="KW-1185">Reference proteome</keyword>
<evidence type="ECO:0000256" key="4">
    <source>
        <dbReference type="SAM" id="MobiDB-lite"/>
    </source>
</evidence>
<dbReference type="InterPro" id="IPR017395">
    <property type="entry name" value="Chlorophyllase-like"/>
</dbReference>
<dbReference type="AlphaFoldDB" id="A0A8J4DGU1"/>
<dbReference type="PANTHER" id="PTHR10272">
    <property type="entry name" value="PLATELET-ACTIVATING FACTOR ACETYLHYDROLASE"/>
    <property type="match status" value="1"/>
</dbReference>
<dbReference type="GO" id="GO:0016042">
    <property type="term" value="P:lipid catabolic process"/>
    <property type="evidence" value="ECO:0007669"/>
    <property type="project" value="UniProtKB-KW"/>
</dbReference>
<keyword evidence="3" id="KW-0443">Lipid metabolism</keyword>
<dbReference type="Pfam" id="PF07224">
    <property type="entry name" value="Chlorophyllase"/>
    <property type="match status" value="1"/>
</dbReference>
<dbReference type="InterPro" id="IPR029058">
    <property type="entry name" value="AB_hydrolase_fold"/>
</dbReference>
<evidence type="ECO:0000256" key="3">
    <source>
        <dbReference type="ARBA" id="ARBA00023098"/>
    </source>
</evidence>
<dbReference type="PANTHER" id="PTHR10272:SF0">
    <property type="entry name" value="PLATELET-ACTIVATING FACTOR ACETYLHYDROLASE"/>
    <property type="match status" value="1"/>
</dbReference>
<dbReference type="EMBL" id="BOOY01000003">
    <property type="protein sequence ID" value="GIJ01079.1"/>
    <property type="molecule type" value="Genomic_DNA"/>
</dbReference>
<dbReference type="PROSITE" id="PS51257">
    <property type="entry name" value="PROKAR_LIPOPROTEIN"/>
    <property type="match status" value="1"/>
</dbReference>
<evidence type="ECO:0000313" key="7">
    <source>
        <dbReference type="Proteomes" id="UP000652013"/>
    </source>
</evidence>
<evidence type="ECO:0000256" key="1">
    <source>
        <dbReference type="ARBA" id="ARBA00022801"/>
    </source>
</evidence>
<gene>
    <name evidence="6" type="ORF">Sya03_04310</name>
</gene>
<feature type="compositionally biased region" description="Pro residues" evidence="4">
    <location>
        <begin position="27"/>
        <end position="51"/>
    </location>
</feature>
<evidence type="ECO:0000256" key="2">
    <source>
        <dbReference type="ARBA" id="ARBA00022963"/>
    </source>
</evidence>
<keyword evidence="2" id="KW-0442">Lipid degradation</keyword>
<feature type="signal peptide" evidence="5">
    <location>
        <begin position="1"/>
        <end position="27"/>
    </location>
</feature>
<comment type="caution">
    <text evidence="6">The sequence shown here is derived from an EMBL/GenBank/DDBJ whole genome shotgun (WGS) entry which is preliminary data.</text>
</comment>
<dbReference type="SUPFAM" id="SSF53474">
    <property type="entry name" value="alpha/beta-Hydrolases"/>
    <property type="match status" value="1"/>
</dbReference>
<feature type="region of interest" description="Disordered" evidence="4">
    <location>
        <begin position="24"/>
        <end position="84"/>
    </location>
</feature>
<feature type="chain" id="PRO_5035250811" description="Chlorophyllase" evidence="5">
    <location>
        <begin position="28"/>
        <end position="346"/>
    </location>
</feature>
<dbReference type="Gene3D" id="3.40.50.1820">
    <property type="entry name" value="alpha/beta hydrolase"/>
    <property type="match status" value="1"/>
</dbReference>
<accession>A0A8J4DGU1</accession>
<feature type="compositionally biased region" description="Low complexity" evidence="4">
    <location>
        <begin position="52"/>
        <end position="62"/>
    </location>
</feature>
<organism evidence="6 7">
    <name type="scientific">Spirilliplanes yamanashiensis</name>
    <dbReference type="NCBI Taxonomy" id="42233"/>
    <lineage>
        <taxon>Bacteria</taxon>
        <taxon>Bacillati</taxon>
        <taxon>Actinomycetota</taxon>
        <taxon>Actinomycetes</taxon>
        <taxon>Micromonosporales</taxon>
        <taxon>Micromonosporaceae</taxon>
        <taxon>Spirilliplanes</taxon>
    </lineage>
</organism>
<evidence type="ECO:0008006" key="8">
    <source>
        <dbReference type="Google" id="ProtNLM"/>
    </source>
</evidence>